<dbReference type="PROSITE" id="PS50144">
    <property type="entry name" value="MATH"/>
    <property type="match status" value="1"/>
</dbReference>
<proteinExistence type="predicted"/>
<gene>
    <name evidence="2" type="ORF">MKW94_004264</name>
</gene>
<accession>A0AA42AXA9</accession>
<dbReference type="PANTHER" id="PTHR26379">
    <property type="entry name" value="BTB/POZ AND MATH DOMAIN-CONTAINING PROTEIN 1"/>
    <property type="match status" value="1"/>
</dbReference>
<dbReference type="InterPro" id="IPR002083">
    <property type="entry name" value="MATH/TRAF_dom"/>
</dbReference>
<comment type="caution">
    <text evidence="2">The sequence shown here is derived from an EMBL/GenBank/DDBJ whole genome shotgun (WGS) entry which is preliminary data.</text>
</comment>
<organism evidence="2 3">
    <name type="scientific">Papaver nudicaule</name>
    <name type="common">Iceland poppy</name>
    <dbReference type="NCBI Taxonomy" id="74823"/>
    <lineage>
        <taxon>Eukaryota</taxon>
        <taxon>Viridiplantae</taxon>
        <taxon>Streptophyta</taxon>
        <taxon>Embryophyta</taxon>
        <taxon>Tracheophyta</taxon>
        <taxon>Spermatophyta</taxon>
        <taxon>Magnoliopsida</taxon>
        <taxon>Ranunculales</taxon>
        <taxon>Papaveraceae</taxon>
        <taxon>Papaveroideae</taxon>
        <taxon>Papaver</taxon>
    </lineage>
</organism>
<dbReference type="InterPro" id="IPR008974">
    <property type="entry name" value="TRAF-like"/>
</dbReference>
<dbReference type="InterPro" id="IPR045005">
    <property type="entry name" value="BPM1-6"/>
</dbReference>
<sequence>MSSSSESIYETLKGSHEYKITGYSLAKDILGVGKSMTSGRFTAGGSDWVIDFYPGGDLKANEEYISVYVKLVSPAEVVRASFELKLLDQSGGGKDGFCRSSTCLKTFSLNSGSASWYVC</sequence>
<dbReference type="SUPFAM" id="SSF49599">
    <property type="entry name" value="TRAF domain-like"/>
    <property type="match status" value="1"/>
</dbReference>
<dbReference type="GO" id="GO:0016567">
    <property type="term" value="P:protein ubiquitination"/>
    <property type="evidence" value="ECO:0007669"/>
    <property type="project" value="InterPro"/>
</dbReference>
<protein>
    <recommendedName>
        <fullName evidence="1">MATH domain-containing protein</fullName>
    </recommendedName>
</protein>
<keyword evidence="3" id="KW-1185">Reference proteome</keyword>
<dbReference type="AlphaFoldDB" id="A0AA42AXA9"/>
<evidence type="ECO:0000313" key="3">
    <source>
        <dbReference type="Proteomes" id="UP001177140"/>
    </source>
</evidence>
<evidence type="ECO:0000259" key="1">
    <source>
        <dbReference type="PROSITE" id="PS50144"/>
    </source>
</evidence>
<dbReference type="CDD" id="cd00121">
    <property type="entry name" value="MATH"/>
    <property type="match status" value="1"/>
</dbReference>
<evidence type="ECO:0000313" key="2">
    <source>
        <dbReference type="EMBL" id="MCL7042616.1"/>
    </source>
</evidence>
<name>A0AA42AXA9_PAPNU</name>
<dbReference type="Pfam" id="PF22486">
    <property type="entry name" value="MATH_2"/>
    <property type="match status" value="1"/>
</dbReference>
<feature type="non-terminal residue" evidence="2">
    <location>
        <position position="119"/>
    </location>
</feature>
<reference evidence="2" key="1">
    <citation type="submission" date="2022-03" db="EMBL/GenBank/DDBJ databases">
        <title>A functionally conserved STORR gene fusion in Papaver species that diverged 16.8 million years ago.</title>
        <authorList>
            <person name="Catania T."/>
        </authorList>
    </citation>
    <scope>NUCLEOTIDE SEQUENCE</scope>
    <source>
        <strain evidence="2">S-191538</strain>
    </source>
</reference>
<dbReference type="PANTHER" id="PTHR26379:SF434">
    <property type="entry name" value="BTB_POZ AND MATH DOMAIN-CONTAINING PROTEIN 2"/>
    <property type="match status" value="1"/>
</dbReference>
<dbReference type="EMBL" id="JAJJMA010237429">
    <property type="protein sequence ID" value="MCL7042616.1"/>
    <property type="molecule type" value="Genomic_DNA"/>
</dbReference>
<feature type="domain" description="MATH" evidence="1">
    <location>
        <begin position="13"/>
        <end position="119"/>
    </location>
</feature>
<dbReference type="Proteomes" id="UP001177140">
    <property type="component" value="Unassembled WGS sequence"/>
</dbReference>
<dbReference type="Gene3D" id="2.60.210.10">
    <property type="entry name" value="Apoptosis, Tumor Necrosis Factor Receptor Associated Protein 2, Chain A"/>
    <property type="match status" value="1"/>
</dbReference>